<sequence length="414" mass="48333">MAITISNKVKTKGIKKKLKLTKIPITRTKRPINSISASSKLTFCKICSKSFEYPSELSKHLLYHENSRKYKCGLCELRFKNMTGLSIHKIHIHTAKHGKPNITNNISQKFTSVQSGISSFGSLLNMSNVFDIDVSPETPELLAIAEKDLRETPEIRAKGLAELRELLKQNSDIYYCDEDEFLVPVLRTTHWYPESAMKLIRQIAEFRKEHWKLLKDLMPEQEKVPFIEGNLVNILTNKDHKQRRMLVVNGGKIWNPDQISYDCLFRMFYMLHILAQLEKTSQICGCVVIYDFEGLGMKQIKSMSPSSIQRLLNFIQYAMPLRIKEIHFVKQPLIFEMVWALMKPFLQEKLKKRIHFHGDDMKKLHKFIPADSLPKNYGGTMPEINYSGKEWYPLVEKYNDYFLRYKDVGFKDLK</sequence>
<gene>
    <name evidence="4" type="ORF">CHIRRI_LOCUS8902</name>
</gene>
<dbReference type="PANTHER" id="PTHR10174">
    <property type="entry name" value="ALPHA-TOCOPHEROL TRANSFER PROTEIN-RELATED"/>
    <property type="match status" value="1"/>
</dbReference>
<evidence type="ECO:0000259" key="2">
    <source>
        <dbReference type="PROSITE" id="PS50157"/>
    </source>
</evidence>
<dbReference type="Gene3D" id="1.10.8.20">
    <property type="entry name" value="N-terminal domain of phosphatidylinositol transfer protein sec14p"/>
    <property type="match status" value="1"/>
</dbReference>
<evidence type="ECO:0000259" key="3">
    <source>
        <dbReference type="PROSITE" id="PS50191"/>
    </source>
</evidence>
<dbReference type="SUPFAM" id="SSF52087">
    <property type="entry name" value="CRAL/TRIO domain"/>
    <property type="match status" value="1"/>
</dbReference>
<dbReference type="AlphaFoldDB" id="A0A9N9S0P5"/>
<dbReference type="PRINTS" id="PR00180">
    <property type="entry name" value="CRETINALDHBP"/>
</dbReference>
<dbReference type="GO" id="GO:1902936">
    <property type="term" value="F:phosphatidylinositol bisphosphate binding"/>
    <property type="evidence" value="ECO:0007669"/>
    <property type="project" value="TreeGrafter"/>
</dbReference>
<dbReference type="PANTHER" id="PTHR10174:SF212">
    <property type="entry name" value="MIP26555P1"/>
    <property type="match status" value="1"/>
</dbReference>
<feature type="domain" description="C2H2-type" evidence="2">
    <location>
        <begin position="70"/>
        <end position="98"/>
    </location>
</feature>
<reference evidence="4" key="1">
    <citation type="submission" date="2022-01" db="EMBL/GenBank/DDBJ databases">
        <authorList>
            <person name="King R."/>
        </authorList>
    </citation>
    <scope>NUCLEOTIDE SEQUENCE</scope>
</reference>
<dbReference type="SUPFAM" id="SSF46938">
    <property type="entry name" value="CRAL/TRIO N-terminal domain"/>
    <property type="match status" value="1"/>
</dbReference>
<keyword evidence="1" id="KW-0863">Zinc-finger</keyword>
<dbReference type="SUPFAM" id="SSF57667">
    <property type="entry name" value="beta-beta-alpha zinc fingers"/>
    <property type="match status" value="1"/>
</dbReference>
<dbReference type="Pfam" id="PF00096">
    <property type="entry name" value="zf-C2H2"/>
    <property type="match status" value="1"/>
</dbReference>
<name>A0A9N9S0P5_9DIPT</name>
<keyword evidence="1" id="KW-0862">Zinc</keyword>
<dbReference type="InterPro" id="IPR001251">
    <property type="entry name" value="CRAL-TRIO_dom"/>
</dbReference>
<keyword evidence="5" id="KW-1185">Reference proteome</keyword>
<evidence type="ECO:0000313" key="5">
    <source>
        <dbReference type="Proteomes" id="UP001153620"/>
    </source>
</evidence>
<proteinExistence type="predicted"/>
<dbReference type="Pfam" id="PF00650">
    <property type="entry name" value="CRAL_TRIO"/>
    <property type="match status" value="1"/>
</dbReference>
<dbReference type="Gene3D" id="1.20.5.1200">
    <property type="entry name" value="Alpha-tocopherol transfer"/>
    <property type="match status" value="1"/>
</dbReference>
<dbReference type="GO" id="GO:0016020">
    <property type="term" value="C:membrane"/>
    <property type="evidence" value="ECO:0007669"/>
    <property type="project" value="TreeGrafter"/>
</dbReference>
<dbReference type="CDD" id="cd00170">
    <property type="entry name" value="SEC14"/>
    <property type="match status" value="1"/>
</dbReference>
<dbReference type="PROSITE" id="PS50157">
    <property type="entry name" value="ZINC_FINGER_C2H2_2"/>
    <property type="match status" value="2"/>
</dbReference>
<organism evidence="4 5">
    <name type="scientific">Chironomus riparius</name>
    <dbReference type="NCBI Taxonomy" id="315576"/>
    <lineage>
        <taxon>Eukaryota</taxon>
        <taxon>Metazoa</taxon>
        <taxon>Ecdysozoa</taxon>
        <taxon>Arthropoda</taxon>
        <taxon>Hexapoda</taxon>
        <taxon>Insecta</taxon>
        <taxon>Pterygota</taxon>
        <taxon>Neoptera</taxon>
        <taxon>Endopterygota</taxon>
        <taxon>Diptera</taxon>
        <taxon>Nematocera</taxon>
        <taxon>Chironomoidea</taxon>
        <taxon>Chironomidae</taxon>
        <taxon>Chironominae</taxon>
        <taxon>Chironomus</taxon>
    </lineage>
</organism>
<dbReference type="SMART" id="SM00355">
    <property type="entry name" value="ZnF_C2H2"/>
    <property type="match status" value="2"/>
</dbReference>
<reference evidence="4" key="2">
    <citation type="submission" date="2022-10" db="EMBL/GenBank/DDBJ databases">
        <authorList>
            <consortium name="ENA_rothamsted_submissions"/>
            <consortium name="culmorum"/>
            <person name="King R."/>
        </authorList>
    </citation>
    <scope>NUCLEOTIDE SEQUENCE</scope>
</reference>
<evidence type="ECO:0000313" key="4">
    <source>
        <dbReference type="EMBL" id="CAG9806037.1"/>
    </source>
</evidence>
<dbReference type="Gene3D" id="3.40.525.10">
    <property type="entry name" value="CRAL-TRIO lipid binding domain"/>
    <property type="match status" value="1"/>
</dbReference>
<dbReference type="PROSITE" id="PS50191">
    <property type="entry name" value="CRAL_TRIO"/>
    <property type="match status" value="1"/>
</dbReference>
<dbReference type="InterPro" id="IPR036865">
    <property type="entry name" value="CRAL-TRIO_dom_sf"/>
</dbReference>
<dbReference type="GO" id="GO:0008270">
    <property type="term" value="F:zinc ion binding"/>
    <property type="evidence" value="ECO:0007669"/>
    <property type="project" value="UniProtKB-KW"/>
</dbReference>
<dbReference type="EMBL" id="OU895878">
    <property type="protein sequence ID" value="CAG9806037.1"/>
    <property type="molecule type" value="Genomic_DNA"/>
</dbReference>
<keyword evidence="1" id="KW-0479">Metal-binding</keyword>
<dbReference type="SMART" id="SM00516">
    <property type="entry name" value="SEC14"/>
    <property type="match status" value="1"/>
</dbReference>
<evidence type="ECO:0008006" key="6">
    <source>
        <dbReference type="Google" id="ProtNLM"/>
    </source>
</evidence>
<dbReference type="InterPro" id="IPR036236">
    <property type="entry name" value="Znf_C2H2_sf"/>
</dbReference>
<protein>
    <recommendedName>
        <fullName evidence="6">CRAL-TRIO domain-containing protein</fullName>
    </recommendedName>
</protein>
<feature type="domain" description="CRAL-TRIO" evidence="3">
    <location>
        <begin position="219"/>
        <end position="385"/>
    </location>
</feature>
<dbReference type="Gene3D" id="3.30.160.60">
    <property type="entry name" value="Classic Zinc Finger"/>
    <property type="match status" value="1"/>
</dbReference>
<evidence type="ECO:0000256" key="1">
    <source>
        <dbReference type="PROSITE-ProRule" id="PRU00042"/>
    </source>
</evidence>
<accession>A0A9N9S0P5</accession>
<dbReference type="OrthoDB" id="75724at2759"/>
<dbReference type="InterPro" id="IPR036273">
    <property type="entry name" value="CRAL/TRIO_N_dom_sf"/>
</dbReference>
<dbReference type="PROSITE" id="PS00028">
    <property type="entry name" value="ZINC_FINGER_C2H2_1"/>
    <property type="match status" value="2"/>
</dbReference>
<dbReference type="Proteomes" id="UP001153620">
    <property type="component" value="Chromosome 2"/>
</dbReference>
<dbReference type="InterPro" id="IPR013087">
    <property type="entry name" value="Znf_C2H2_type"/>
</dbReference>
<feature type="domain" description="C2H2-type" evidence="2">
    <location>
        <begin position="42"/>
        <end position="69"/>
    </location>
</feature>